<dbReference type="Proteomes" id="UP000521379">
    <property type="component" value="Unassembled WGS sequence"/>
</dbReference>
<feature type="chain" id="PRO_5039073332" description="Lipoprotein" evidence="2">
    <location>
        <begin position="24"/>
        <end position="273"/>
    </location>
</feature>
<protein>
    <recommendedName>
        <fullName evidence="5">Lipoprotein</fullName>
    </recommendedName>
</protein>
<evidence type="ECO:0000313" key="3">
    <source>
        <dbReference type="EMBL" id="NKE08431.1"/>
    </source>
</evidence>
<evidence type="ECO:0000313" key="4">
    <source>
        <dbReference type="Proteomes" id="UP000521379"/>
    </source>
</evidence>
<evidence type="ECO:0000256" key="1">
    <source>
        <dbReference type="SAM" id="MobiDB-lite"/>
    </source>
</evidence>
<keyword evidence="4" id="KW-1185">Reference proteome</keyword>
<dbReference type="RefSeq" id="WP_157980443.1">
    <property type="nucleotide sequence ID" value="NZ_JAAVUN010000001.1"/>
</dbReference>
<evidence type="ECO:0000256" key="2">
    <source>
        <dbReference type="SAM" id="SignalP"/>
    </source>
</evidence>
<accession>A0A846U140</accession>
<reference evidence="3 4" key="1">
    <citation type="submission" date="2020-02" db="EMBL/GenBank/DDBJ databases">
        <authorList>
            <person name="Sun Q."/>
        </authorList>
    </citation>
    <scope>NUCLEOTIDE SEQUENCE [LARGE SCALE GENOMIC DNA]</scope>
    <source>
        <strain evidence="3 4">YIM 13062</strain>
    </source>
</reference>
<proteinExistence type="predicted"/>
<feature type="compositionally biased region" description="Polar residues" evidence="1">
    <location>
        <begin position="218"/>
        <end position="232"/>
    </location>
</feature>
<organism evidence="3 4">
    <name type="scientific">Kocuria subflava</name>
    <dbReference type="NCBI Taxonomy" id="1736139"/>
    <lineage>
        <taxon>Bacteria</taxon>
        <taxon>Bacillati</taxon>
        <taxon>Actinomycetota</taxon>
        <taxon>Actinomycetes</taxon>
        <taxon>Micrococcales</taxon>
        <taxon>Micrococcaceae</taxon>
        <taxon>Kocuria</taxon>
    </lineage>
</organism>
<name>A0A846U140_9MICC</name>
<keyword evidence="2" id="KW-0732">Signal</keyword>
<dbReference type="AlphaFoldDB" id="A0A846U140"/>
<dbReference type="PROSITE" id="PS51257">
    <property type="entry name" value="PROKAR_LIPOPROTEIN"/>
    <property type="match status" value="1"/>
</dbReference>
<comment type="caution">
    <text evidence="3">The sequence shown here is derived from an EMBL/GenBank/DDBJ whole genome shotgun (WGS) entry which is preliminary data.</text>
</comment>
<gene>
    <name evidence="3" type="ORF">GTW58_00385</name>
</gene>
<feature type="region of interest" description="Disordered" evidence="1">
    <location>
        <begin position="216"/>
        <end position="235"/>
    </location>
</feature>
<sequence>MKATVYMRRTAAVVAAASLLVLAGCRTGEESTDVTGRMNSTAPASLQIQVAQTSGHDLTMAAGGVGASQLGTPSPEADDPASAYLAEVDDQESAQTRESAESLVDDLGPGRHVVIVDSADATPVATGRLDSGVATHPALDDGTYTVALLDVNGNGWVSGIGVVEMTVSGGVMTAAVPETLTRTLPVVLEQATAGELMINASPSAQEAAQEISWRLEGSNGQSSEGSDPNRTTVELGADGDYTLEIRAAREGAPEVILQSVRYTFSVTDGQVSS</sequence>
<evidence type="ECO:0008006" key="5">
    <source>
        <dbReference type="Google" id="ProtNLM"/>
    </source>
</evidence>
<dbReference type="EMBL" id="JAAVUN010000001">
    <property type="protein sequence ID" value="NKE08431.1"/>
    <property type="molecule type" value="Genomic_DNA"/>
</dbReference>
<feature type="signal peptide" evidence="2">
    <location>
        <begin position="1"/>
        <end position="23"/>
    </location>
</feature>